<dbReference type="Proteomes" id="UP000245133">
    <property type="component" value="Unassembled WGS sequence"/>
</dbReference>
<accession>A0A2P2E174</accession>
<evidence type="ECO:0000313" key="3">
    <source>
        <dbReference type="Proteomes" id="UP000245133"/>
    </source>
</evidence>
<dbReference type="OrthoDB" id="9776116at2"/>
<dbReference type="CDD" id="cd00198">
    <property type="entry name" value="vWFA"/>
    <property type="match status" value="1"/>
</dbReference>
<gene>
    <name evidence="2" type="ORF">LPTSP4_21640</name>
</gene>
<dbReference type="Gene3D" id="3.40.50.410">
    <property type="entry name" value="von Willebrand factor, type A domain"/>
    <property type="match status" value="1"/>
</dbReference>
<organism evidence="2 3">
    <name type="scientific">Leptospira ryugenii</name>
    <dbReference type="NCBI Taxonomy" id="1917863"/>
    <lineage>
        <taxon>Bacteria</taxon>
        <taxon>Pseudomonadati</taxon>
        <taxon>Spirochaetota</taxon>
        <taxon>Spirochaetia</taxon>
        <taxon>Leptospirales</taxon>
        <taxon>Leptospiraceae</taxon>
        <taxon>Leptospira</taxon>
    </lineage>
</organism>
<proteinExistence type="predicted"/>
<dbReference type="InterPro" id="IPR002881">
    <property type="entry name" value="DUF58"/>
</dbReference>
<name>A0A2P2E174_9LEPT</name>
<dbReference type="InterPro" id="IPR036465">
    <property type="entry name" value="vWFA_dom_sf"/>
</dbReference>
<dbReference type="PANTHER" id="PTHR33608:SF6">
    <property type="entry name" value="BLL2464 PROTEIN"/>
    <property type="match status" value="1"/>
</dbReference>
<dbReference type="EMBL" id="BFBB01000005">
    <property type="protein sequence ID" value="GBF50638.1"/>
    <property type="molecule type" value="Genomic_DNA"/>
</dbReference>
<protein>
    <recommendedName>
        <fullName evidence="1">DUF58 domain-containing protein</fullName>
    </recommendedName>
</protein>
<feature type="domain" description="DUF58" evidence="1">
    <location>
        <begin position="47"/>
        <end position="221"/>
    </location>
</feature>
<evidence type="ECO:0000313" key="2">
    <source>
        <dbReference type="EMBL" id="GBF50638.1"/>
    </source>
</evidence>
<comment type="caution">
    <text evidence="2">The sequence shown here is derived from an EMBL/GenBank/DDBJ whole genome shotgun (WGS) entry which is preliminary data.</text>
</comment>
<dbReference type="PANTHER" id="PTHR33608">
    <property type="entry name" value="BLL2464 PROTEIN"/>
    <property type="match status" value="1"/>
</dbReference>
<dbReference type="SUPFAM" id="SSF53300">
    <property type="entry name" value="vWA-like"/>
    <property type="match status" value="1"/>
</dbReference>
<dbReference type="Pfam" id="PF01882">
    <property type="entry name" value="DUF58"/>
    <property type="match status" value="1"/>
</dbReference>
<evidence type="ECO:0000259" key="1">
    <source>
        <dbReference type="Pfam" id="PF01882"/>
    </source>
</evidence>
<dbReference type="AlphaFoldDB" id="A0A2P2E174"/>
<sequence>MSKGPDHSLDLIRKVRLLDLVSKKNAISLLDGHYLTEISGKGTEFKEARKYVMGESIRLIDWNMTARLGEPFVKVFQEERERNIYIALDISPSMYLGWQERTKIDYAVELAATLAYSAIKSGDRLGYLFFQDKVVAEAPAKRGKRQFYHFLNQMVRYKENPPSSGKTDIRAAIHSLQKKKGHRFVVFLISDFIDLDLPDDLRYLVASHDLALVHVYDPFEYTNYKYFRFLGNDPENPMHNAFVKKEIRSLVEQEAHLKEISSKYGLTWSSFSTNSDPSRMLRHFFESKKRISR</sequence>
<keyword evidence="3" id="KW-1185">Reference proteome</keyword>
<dbReference type="RefSeq" id="WP_108976545.1">
    <property type="nucleotide sequence ID" value="NZ_BFBB01000005.1"/>
</dbReference>
<reference evidence="2 3" key="1">
    <citation type="submission" date="2018-02" db="EMBL/GenBank/DDBJ databases">
        <title>Novel Leptospira species isolated from soil and water in Japan.</title>
        <authorList>
            <person name="Nakao R."/>
            <person name="Masuzawa T."/>
        </authorList>
    </citation>
    <scope>NUCLEOTIDE SEQUENCE [LARGE SCALE GENOMIC DNA]</scope>
    <source>
        <strain evidence="2 3">YH101</strain>
    </source>
</reference>